<dbReference type="InterPro" id="IPR045065">
    <property type="entry name" value="XPO1/5"/>
</dbReference>
<evidence type="ECO:0000313" key="3">
    <source>
        <dbReference type="Proteomes" id="UP001590950"/>
    </source>
</evidence>
<dbReference type="PANTHER" id="PTHR11223:SF3">
    <property type="entry name" value="EXPORTIN-5"/>
    <property type="match status" value="1"/>
</dbReference>
<organism evidence="2 3">
    <name type="scientific">Stereocaulon virgatum</name>
    <dbReference type="NCBI Taxonomy" id="373712"/>
    <lineage>
        <taxon>Eukaryota</taxon>
        <taxon>Fungi</taxon>
        <taxon>Dikarya</taxon>
        <taxon>Ascomycota</taxon>
        <taxon>Pezizomycotina</taxon>
        <taxon>Lecanoromycetes</taxon>
        <taxon>OSLEUM clade</taxon>
        <taxon>Lecanoromycetidae</taxon>
        <taxon>Lecanorales</taxon>
        <taxon>Lecanorineae</taxon>
        <taxon>Stereocaulaceae</taxon>
        <taxon>Stereocaulon</taxon>
    </lineage>
</organism>
<name>A0ABR4ALP6_9LECA</name>
<dbReference type="PANTHER" id="PTHR11223">
    <property type="entry name" value="EXPORTIN 1/5"/>
    <property type="match status" value="1"/>
</dbReference>
<dbReference type="InterPro" id="IPR045478">
    <property type="entry name" value="Exportin-5_C"/>
</dbReference>
<gene>
    <name evidence="2" type="ORF">N7G274_002032</name>
</gene>
<accession>A0ABR4ALP6</accession>
<dbReference type="Gene3D" id="1.25.10.10">
    <property type="entry name" value="Leucine-rich Repeat Variant"/>
    <property type="match status" value="1"/>
</dbReference>
<sequence length="1232" mass="139100">MTGVEGAHGLDEAGKPEGNTQILHALEIIHNPRSPNETRHNASRYLEEIRSAEEAPYHGFGLASARQHPAIVRHYGLSLLEYAVRYKWSDYTPEQSRALRDWVVALAFGVSSEDPPYITNKVAEIWVEVAKRSWGLEWMDMDELLVRLWDGPSAHRLLVLTILETLSEDVFGTDDSTAALRGNELNRACVDIFTPADVLTEYFPSREISINTRYGSEGWSARTAALLEWCVSDSDVSQDQQVSAVKALAAFKSIITWIIPRALVTTKAVNTICACLAVSNMPIQLAAVDSLYALYNRSRFSEHDFKDLVGPMLRTDTLNLLKQLYQWLVVDPSDIDEAKYLLLKKFSEMIFNIGRLLEERPSFAPEESNLGEFFDLLMDIMKNPSLHVSIPALHLWVKLLNSEKISDSPALLALASDLLETCSQRLIRFEALPEDSKNPSIMFLNEDVDTMPEKHAFLGNYARFCNQVVEAVVQKQPIDALYHILSQADQVLDHVYDGEPAFQASSYAKTSVPLLRIDAQFSVIEAALKGCLTWLTNAQKNNSTGHEHVVMSSNLRAWCDRLLGLTFEDPSIKQRVIQLAVGFAVGPLKREPRFALKMFDYILDTRCPEHPGSVAYTDAVRELQVFSLHQLQRLAMRFPNDFVIIFDEVQQKITSVSHTVATDEQTRARYSAILLIIMHRATNVDPQIREARVDQFLQPLIDQWQNPALGHSLSSFQSFTKLFGLDGLQQYLSTRAVQRIPDWSSHPLDDEGKTLQARMELALDALPIRATKTIMSVSLERLEETSQPFEMACRLWSKNIPLILPNLLQFISQSQAFHNPSNWSGLPPEMQDVVTRILTDRFWQVGISHGTRDEFYAKVGETRTTLEGFASSVRAAVRAVRETGYRLLYYMSLLRESFYSFPELPGPLSRALFADALSLSPHQMTILVDMMRPVIDNCPVQSRSHFLPSILTTLFEQVDRKASFEWERIEEKSRSATEDDDLTNEMKDESILRQLTMAAVNVVVGLLEPSKNDPPAAPEVPSNNVNGDTIASITDTHRYFVLQTPEILKPVILFCTHALRMRDTRTCSYIARVLRSIVPEFAGDGPVEADVREFISTEVLKACITSLHDPYFVELQKDFAMLIASIIISYTPRTQTPKQILLSLPGMSTEKVDRAIRHLLRAQSNSKQQRAIVLDLLESFRGVAIHEQGKLPRPDPKKLRSEMQKQYMTSDMQADVKRDLSPDLSGIAGMFG</sequence>
<dbReference type="Proteomes" id="UP001590950">
    <property type="component" value="Unassembled WGS sequence"/>
</dbReference>
<evidence type="ECO:0000313" key="2">
    <source>
        <dbReference type="EMBL" id="KAL2045604.1"/>
    </source>
</evidence>
<reference evidence="2 3" key="1">
    <citation type="submission" date="2024-09" db="EMBL/GenBank/DDBJ databases">
        <title>Rethinking Asexuality: The Enigmatic Case of Functional Sexual Genes in Lepraria (Stereocaulaceae).</title>
        <authorList>
            <person name="Doellman M."/>
            <person name="Sun Y."/>
            <person name="Barcenas-Pena A."/>
            <person name="Lumbsch H.T."/>
            <person name="Grewe F."/>
        </authorList>
    </citation>
    <scope>NUCLEOTIDE SEQUENCE [LARGE SCALE GENOMIC DNA]</scope>
    <source>
        <strain evidence="2 3">Mercado 3170</strain>
    </source>
</reference>
<dbReference type="Pfam" id="PF19273">
    <property type="entry name" value="Exportin-5"/>
    <property type="match status" value="1"/>
</dbReference>
<feature type="domain" description="Exportin-5 C-terminal" evidence="1">
    <location>
        <begin position="337"/>
        <end position="1187"/>
    </location>
</feature>
<dbReference type="EMBL" id="JBEFKJ010000006">
    <property type="protein sequence ID" value="KAL2045604.1"/>
    <property type="molecule type" value="Genomic_DNA"/>
</dbReference>
<keyword evidence="3" id="KW-1185">Reference proteome</keyword>
<comment type="caution">
    <text evidence="2">The sequence shown here is derived from an EMBL/GenBank/DDBJ whole genome shotgun (WGS) entry which is preliminary data.</text>
</comment>
<protein>
    <recommendedName>
        <fullName evidence="1">Exportin-5 C-terminal domain-containing protein</fullName>
    </recommendedName>
</protein>
<dbReference type="InterPro" id="IPR016024">
    <property type="entry name" value="ARM-type_fold"/>
</dbReference>
<dbReference type="InterPro" id="IPR011989">
    <property type="entry name" value="ARM-like"/>
</dbReference>
<proteinExistence type="predicted"/>
<dbReference type="SUPFAM" id="SSF48371">
    <property type="entry name" value="ARM repeat"/>
    <property type="match status" value="1"/>
</dbReference>
<evidence type="ECO:0000259" key="1">
    <source>
        <dbReference type="Pfam" id="PF19273"/>
    </source>
</evidence>